<dbReference type="AlphaFoldDB" id="A0A140GR40"/>
<organism evidence="2 3">
    <name type="scientific">Clostridium perfringens</name>
    <dbReference type="NCBI Taxonomy" id="1502"/>
    <lineage>
        <taxon>Bacteria</taxon>
        <taxon>Bacillati</taxon>
        <taxon>Bacillota</taxon>
        <taxon>Clostridia</taxon>
        <taxon>Eubacteriales</taxon>
        <taxon>Clostridiaceae</taxon>
        <taxon>Clostridium</taxon>
    </lineage>
</organism>
<keyword evidence="1" id="KW-1133">Transmembrane helix</keyword>
<keyword evidence="2" id="KW-0614">Plasmid</keyword>
<dbReference type="EMBL" id="CP013615">
    <property type="protein sequence ID" value="AMN30999.1"/>
    <property type="molecule type" value="Genomic_DNA"/>
</dbReference>
<keyword evidence="1" id="KW-0812">Transmembrane</keyword>
<feature type="transmembrane region" description="Helical" evidence="1">
    <location>
        <begin position="197"/>
        <end position="216"/>
    </location>
</feature>
<feature type="transmembrane region" description="Helical" evidence="1">
    <location>
        <begin position="167"/>
        <end position="185"/>
    </location>
</feature>
<protein>
    <submittedName>
        <fullName evidence="2">Uncharacterized protein</fullName>
    </submittedName>
</protein>
<gene>
    <name evidence="2" type="ORF">JFP838_pA0083</name>
</gene>
<feature type="transmembrane region" description="Helical" evidence="1">
    <location>
        <begin position="54"/>
        <end position="73"/>
    </location>
</feature>
<keyword evidence="1" id="KW-0472">Membrane</keyword>
<dbReference type="Proteomes" id="UP000070260">
    <property type="component" value="Plasmid pJFP838A"/>
</dbReference>
<feature type="transmembrane region" description="Helical" evidence="1">
    <location>
        <begin position="79"/>
        <end position="97"/>
    </location>
</feature>
<dbReference type="PATRIC" id="fig|1502.177.peg.3290"/>
<reference evidence="2 3" key="1">
    <citation type="journal article" date="2016" name="PLoS ONE">
        <title>Plasmid Characterization and Chromosome Analysis of Two netF+ Clostridium perfringens Isolates Associated with Foal and Canine Necrotizing Enteritis.</title>
        <authorList>
            <person name="Mehdizadeh Gohari I."/>
            <person name="Kropinski A.M."/>
            <person name="Weese S.J."/>
            <person name="Parreira V.R."/>
            <person name="Whitehead A.E."/>
            <person name="Boerlin P."/>
            <person name="Prescott J.F."/>
        </authorList>
    </citation>
    <scope>NUCLEOTIDE SEQUENCE [LARGE SCALE GENOMIC DNA]</scope>
    <source>
        <strain evidence="2 3">JP838</strain>
        <plasmid evidence="3">Plasmid pJFP838A</plasmid>
    </source>
</reference>
<dbReference type="RefSeq" id="WP_061429607.1">
    <property type="nucleotide sequence ID" value="NZ_CATNZX010000001.1"/>
</dbReference>
<name>A0A140GR40_CLOPF</name>
<evidence type="ECO:0000256" key="1">
    <source>
        <dbReference type="SAM" id="Phobius"/>
    </source>
</evidence>
<feature type="transmembrane region" description="Helical" evidence="1">
    <location>
        <begin position="222"/>
        <end position="240"/>
    </location>
</feature>
<proteinExistence type="predicted"/>
<evidence type="ECO:0000313" key="3">
    <source>
        <dbReference type="Proteomes" id="UP000070260"/>
    </source>
</evidence>
<sequence>MDYKNYNMKDKFDETAEVPFNEEYEEAEKHEPVKKKKMFRLKINPIKRDKYSRWYIVLILSPIFASILSLIKFDFVHSAMYLIYSILPFLIWNNMCFMDRFLEDDLVLSNFRNLERAFLKTSKLKSVYMNIEDIYTFSKRSIFLIIFLSFINQIINDIFFLNFIINIILFVLMANNLIAMQIMSLKGYDDDMRFVNFIYKMALVMFFVILIIKFAIYPYIIMDYNMLFISCFYYTLKVYIAKK</sequence>
<geneLocation type="plasmid" evidence="2 3">
    <name>pJFP838A</name>
</geneLocation>
<accession>A0A140GR40</accession>
<evidence type="ECO:0000313" key="2">
    <source>
        <dbReference type="EMBL" id="AMN30999.1"/>
    </source>
</evidence>